<dbReference type="EMBL" id="NKYE01000006">
    <property type="protein sequence ID" value="OZM73127.1"/>
    <property type="molecule type" value="Genomic_DNA"/>
</dbReference>
<evidence type="ECO:0000313" key="2">
    <source>
        <dbReference type="Proteomes" id="UP000242444"/>
    </source>
</evidence>
<gene>
    <name evidence="1" type="ORF">CFN78_12175</name>
</gene>
<protein>
    <submittedName>
        <fullName evidence="1">Uncharacterized protein</fullName>
    </submittedName>
</protein>
<dbReference type="InParanoid" id="A0A263D6B5"/>
<dbReference type="Proteomes" id="UP000242444">
    <property type="component" value="Unassembled WGS sequence"/>
</dbReference>
<accession>A0A263D6B5</accession>
<evidence type="ECO:0000313" key="1">
    <source>
        <dbReference type="EMBL" id="OZM73127.1"/>
    </source>
</evidence>
<dbReference type="OrthoDB" id="3624035at2"/>
<name>A0A263D6B5_9PSEU</name>
<keyword evidence="2" id="KW-1185">Reference proteome</keyword>
<reference evidence="1 2" key="1">
    <citation type="submission" date="2017-07" db="EMBL/GenBank/DDBJ databases">
        <title>Amycolatopsis antarcticus sp. nov., isolated from the surface of an Antarcticus brown macroalga.</title>
        <authorList>
            <person name="Wang J."/>
            <person name="Leiva S."/>
            <person name="Huang J."/>
            <person name="Huang Y."/>
        </authorList>
    </citation>
    <scope>NUCLEOTIDE SEQUENCE [LARGE SCALE GENOMIC DNA]</scope>
    <source>
        <strain evidence="1 2">AU-G6</strain>
    </source>
</reference>
<proteinExistence type="predicted"/>
<comment type="caution">
    <text evidence="1">The sequence shown here is derived from an EMBL/GenBank/DDBJ whole genome shotgun (WGS) entry which is preliminary data.</text>
</comment>
<organism evidence="1 2">
    <name type="scientific">Amycolatopsis antarctica</name>
    <dbReference type="NCBI Taxonomy" id="1854586"/>
    <lineage>
        <taxon>Bacteria</taxon>
        <taxon>Bacillati</taxon>
        <taxon>Actinomycetota</taxon>
        <taxon>Actinomycetes</taxon>
        <taxon>Pseudonocardiales</taxon>
        <taxon>Pseudonocardiaceae</taxon>
        <taxon>Amycolatopsis</taxon>
    </lineage>
</organism>
<sequence length="63" mass="7668">MYDHFVFHWRRHSRHVTVSHGTLAGPRMALWDDIAIEHEWSPENLATFARTWTREHTGRFRRP</sequence>
<dbReference type="AlphaFoldDB" id="A0A263D6B5"/>